<dbReference type="EMBL" id="JAVHJM010000009">
    <property type="protein sequence ID" value="KAK6506230.1"/>
    <property type="molecule type" value="Genomic_DNA"/>
</dbReference>
<keyword evidence="4" id="KW-1185">Reference proteome</keyword>
<dbReference type="AlphaFoldDB" id="A0AAN8N0P0"/>
<gene>
    <name evidence="3" type="ORF">TWF506_011150</name>
</gene>
<evidence type="ECO:0000256" key="1">
    <source>
        <dbReference type="SAM" id="MobiDB-lite"/>
    </source>
</evidence>
<dbReference type="Pfam" id="PF20516">
    <property type="entry name" value="PDDEXK_12"/>
    <property type="match status" value="1"/>
</dbReference>
<dbReference type="InterPro" id="IPR046797">
    <property type="entry name" value="PDDEXK_12"/>
</dbReference>
<feature type="compositionally biased region" description="Polar residues" evidence="1">
    <location>
        <begin position="32"/>
        <end position="48"/>
    </location>
</feature>
<organism evidence="3 4">
    <name type="scientific">Arthrobotrys conoides</name>
    <dbReference type="NCBI Taxonomy" id="74498"/>
    <lineage>
        <taxon>Eukaryota</taxon>
        <taxon>Fungi</taxon>
        <taxon>Dikarya</taxon>
        <taxon>Ascomycota</taxon>
        <taxon>Pezizomycotina</taxon>
        <taxon>Orbiliomycetes</taxon>
        <taxon>Orbiliales</taxon>
        <taxon>Orbiliaceae</taxon>
        <taxon>Arthrobotrys</taxon>
    </lineage>
</organism>
<accession>A0AAN8N0P0</accession>
<feature type="compositionally biased region" description="Polar residues" evidence="1">
    <location>
        <begin position="116"/>
        <end position="133"/>
    </location>
</feature>
<reference evidence="3 4" key="1">
    <citation type="submission" date="2019-10" db="EMBL/GenBank/DDBJ databases">
        <authorList>
            <person name="Palmer J.M."/>
        </authorList>
    </citation>
    <scope>NUCLEOTIDE SEQUENCE [LARGE SCALE GENOMIC DNA]</scope>
    <source>
        <strain evidence="3 4">TWF506</strain>
    </source>
</reference>
<feature type="domain" description="PD-(D/E)XK nuclease-like" evidence="2">
    <location>
        <begin position="220"/>
        <end position="506"/>
    </location>
</feature>
<dbReference type="Proteomes" id="UP001307849">
    <property type="component" value="Unassembled WGS sequence"/>
</dbReference>
<evidence type="ECO:0000259" key="2">
    <source>
        <dbReference type="Pfam" id="PF20516"/>
    </source>
</evidence>
<protein>
    <recommendedName>
        <fullName evidence="2">PD-(D/E)XK nuclease-like domain-containing protein</fullName>
    </recommendedName>
</protein>
<proteinExistence type="predicted"/>
<evidence type="ECO:0000313" key="4">
    <source>
        <dbReference type="Proteomes" id="UP001307849"/>
    </source>
</evidence>
<sequence>MATEHEQKLEHARVLDWILAAADIDPNQAAFESTQFSSQQRVPSTPSRALNRLRIAGTPGSSHKRKRSTTGTGTTNPDGEQSITKRRSRASKGTENDAGEHLYPADSVSQLEEDTNTPQSSSRTNTYKTAASSGTPKLGKLGVLKQSTPNFTFLGTSGRAGLAVNADKEKVPSDLQKIIRNLRASLSPVGMLCPCVQATLAEQWPFEPWVGGTFSRKRCNNKRRHAQEVEFIIQITQRAENLQSKLTEETGWLTITQNILEFVSGPAQEYHPVTVEPVRTTIDMNRDMLPAAKGTSTRFFSKLLAVESRGPRSIPSVSPGLFPVRADIAVNINLENSDVESTSKKIADTFGGYPTPFTRAAFSPILTVSCKSQDGNGLEAELKSVLCASALLESWQRLGTPKSVAEFNSRASATSERYPSMRKHITVDGVETVEESGLDHVFAIQVLSYMWSFSVVFTGPADRVDKSTSQPRTVLGPFHVGDIRTPTGVYAVLRFLDKLFEYKVSVWLPGMLEREAS</sequence>
<comment type="caution">
    <text evidence="3">The sequence shown here is derived from an EMBL/GenBank/DDBJ whole genome shotgun (WGS) entry which is preliminary data.</text>
</comment>
<evidence type="ECO:0000313" key="3">
    <source>
        <dbReference type="EMBL" id="KAK6506230.1"/>
    </source>
</evidence>
<name>A0AAN8N0P0_9PEZI</name>
<feature type="region of interest" description="Disordered" evidence="1">
    <location>
        <begin position="32"/>
        <end position="133"/>
    </location>
</feature>